<comment type="similarity">
    <text evidence="1">Belongs to the methyltransferase superfamily. L-isoaspartyl/D-aspartyl protein methyltransferase family.</text>
</comment>
<dbReference type="CDD" id="cd02440">
    <property type="entry name" value="AdoMet_MTases"/>
    <property type="match status" value="1"/>
</dbReference>
<keyword evidence="2" id="KW-0489">Methyltransferase</keyword>
<dbReference type="AlphaFoldDB" id="A0A1J5SRL9"/>
<dbReference type="PANTHER" id="PTHR11579">
    <property type="entry name" value="PROTEIN-L-ISOASPARTATE O-METHYLTRANSFERASE"/>
    <property type="match status" value="1"/>
</dbReference>
<evidence type="ECO:0000256" key="1">
    <source>
        <dbReference type="ARBA" id="ARBA00005369"/>
    </source>
</evidence>
<dbReference type="Pfam" id="PF01135">
    <property type="entry name" value="PCMT"/>
    <property type="match status" value="1"/>
</dbReference>
<dbReference type="PANTHER" id="PTHR11579:SF18">
    <property type="entry name" value="PROTEIN-L-ISOASPARTATE O-METHYLTRANSFERASE"/>
    <property type="match status" value="1"/>
</dbReference>
<dbReference type="InterPro" id="IPR000682">
    <property type="entry name" value="PCMT"/>
</dbReference>
<accession>A0A1J5SRL9</accession>
<reference evidence="2" key="1">
    <citation type="submission" date="2016-10" db="EMBL/GenBank/DDBJ databases">
        <title>Sequence of Gallionella enrichment culture.</title>
        <authorList>
            <person name="Poehlein A."/>
            <person name="Muehling M."/>
            <person name="Daniel R."/>
        </authorList>
    </citation>
    <scope>NUCLEOTIDE SEQUENCE</scope>
</reference>
<keyword evidence="2" id="KW-0808">Transferase</keyword>
<protein>
    <submittedName>
        <fullName evidence="2">Protein-L-isoaspartate O-methyltransferase</fullName>
        <ecNumber evidence="2">2.1.1.77</ecNumber>
    </submittedName>
</protein>
<name>A0A1J5SRL9_9ZZZZ</name>
<dbReference type="EC" id="2.1.1.77" evidence="2"/>
<gene>
    <name evidence="2" type="primary">pcm_6</name>
    <name evidence="2" type="ORF">GALL_151700</name>
</gene>
<dbReference type="GO" id="GO:0004719">
    <property type="term" value="F:protein-L-isoaspartate (D-aspartate) O-methyltransferase activity"/>
    <property type="evidence" value="ECO:0007669"/>
    <property type="project" value="UniProtKB-EC"/>
</dbReference>
<dbReference type="GO" id="GO:0032259">
    <property type="term" value="P:methylation"/>
    <property type="evidence" value="ECO:0007669"/>
    <property type="project" value="UniProtKB-KW"/>
</dbReference>
<organism evidence="2">
    <name type="scientific">mine drainage metagenome</name>
    <dbReference type="NCBI Taxonomy" id="410659"/>
    <lineage>
        <taxon>unclassified sequences</taxon>
        <taxon>metagenomes</taxon>
        <taxon>ecological metagenomes</taxon>
    </lineage>
</organism>
<dbReference type="Gene3D" id="3.40.50.150">
    <property type="entry name" value="Vaccinia Virus protein VP39"/>
    <property type="match status" value="1"/>
</dbReference>
<evidence type="ECO:0000313" key="2">
    <source>
        <dbReference type="EMBL" id="OIR02718.1"/>
    </source>
</evidence>
<comment type="caution">
    <text evidence="2">The sequence shown here is derived from an EMBL/GenBank/DDBJ whole genome shotgun (WGS) entry which is preliminary data.</text>
</comment>
<dbReference type="EMBL" id="MLJW01000072">
    <property type="protein sequence ID" value="OIR02718.1"/>
    <property type="molecule type" value="Genomic_DNA"/>
</dbReference>
<sequence length="226" mass="25062">MFNFQWEPDAMDFERARFNMIEQQIRPWDVLDQDVLDLLGAVKREDFVPPAYRSLAFTDMEIPLACGENMLSPKLEARMLQELAVRKHECVLEIGTGSGYVAALLGHRAAHVLSLEIHPELAESAQQKLRHAGVTNATVRCLDASKELPAGEFDAIMLSGSVAQIPDALLAKLKPGGRMCAIVGDAPMMRAQLLTRTSAQESTAVDLFDTMAPRLHGFPDTPRFRF</sequence>
<dbReference type="GO" id="GO:0005737">
    <property type="term" value="C:cytoplasm"/>
    <property type="evidence" value="ECO:0007669"/>
    <property type="project" value="TreeGrafter"/>
</dbReference>
<dbReference type="SUPFAM" id="SSF53335">
    <property type="entry name" value="S-adenosyl-L-methionine-dependent methyltransferases"/>
    <property type="match status" value="1"/>
</dbReference>
<proteinExistence type="inferred from homology"/>
<dbReference type="InterPro" id="IPR029063">
    <property type="entry name" value="SAM-dependent_MTases_sf"/>
</dbReference>